<evidence type="ECO:0000313" key="3">
    <source>
        <dbReference type="Proteomes" id="UP000290244"/>
    </source>
</evidence>
<name>A0A4P6P304_9GAMM</name>
<dbReference type="PANTHER" id="PTHR11261">
    <property type="entry name" value="INTERPHOTORECEPTOR RETINOID-BINDING PROTEIN"/>
    <property type="match status" value="1"/>
</dbReference>
<proteinExistence type="predicted"/>
<sequence>MAPMDVIITKYYFWSYQIANPDYSASNFLEIYSHGDELTYAEHIASVNLYSEKVTEQASYLHKPIAILSSAFTQGSGEFIAYDLQKLRGALVIGEATMGVSYWFDEVELNEQLILKLPVASVHSSTGNESWQDNGVIPDKAMPANLALDYVINNYFN</sequence>
<dbReference type="GO" id="GO:0006508">
    <property type="term" value="P:proteolysis"/>
    <property type="evidence" value="ECO:0007669"/>
    <property type="project" value="InterPro"/>
</dbReference>
<dbReference type="Proteomes" id="UP000290244">
    <property type="component" value="Chromosome"/>
</dbReference>
<organism evidence="2 3">
    <name type="scientific">Litorilituus sediminis</name>
    <dbReference type="NCBI Taxonomy" id="718192"/>
    <lineage>
        <taxon>Bacteria</taxon>
        <taxon>Pseudomonadati</taxon>
        <taxon>Pseudomonadota</taxon>
        <taxon>Gammaproteobacteria</taxon>
        <taxon>Alteromonadales</taxon>
        <taxon>Colwelliaceae</taxon>
        <taxon>Litorilituus</taxon>
    </lineage>
</organism>
<accession>A0A4P6P304</accession>
<dbReference type="SUPFAM" id="SSF52096">
    <property type="entry name" value="ClpP/crotonase"/>
    <property type="match status" value="1"/>
</dbReference>
<keyword evidence="3" id="KW-1185">Reference proteome</keyword>
<dbReference type="GO" id="GO:0008236">
    <property type="term" value="F:serine-type peptidase activity"/>
    <property type="evidence" value="ECO:0007669"/>
    <property type="project" value="InterPro"/>
</dbReference>
<evidence type="ECO:0000313" key="2">
    <source>
        <dbReference type="EMBL" id="QBG35846.1"/>
    </source>
</evidence>
<dbReference type="OrthoDB" id="9758793at2"/>
<dbReference type="InterPro" id="IPR005151">
    <property type="entry name" value="Tail-specific_protease"/>
</dbReference>
<dbReference type="Gene3D" id="3.90.226.10">
    <property type="entry name" value="2-enoyl-CoA Hydratase, Chain A, domain 1"/>
    <property type="match status" value="1"/>
</dbReference>
<dbReference type="PANTHER" id="PTHR11261:SF3">
    <property type="entry name" value="RETINOL-BINDING PROTEIN 3"/>
    <property type="match status" value="1"/>
</dbReference>
<dbReference type="EMBL" id="CP034759">
    <property type="protein sequence ID" value="QBG35846.1"/>
    <property type="molecule type" value="Genomic_DNA"/>
</dbReference>
<dbReference type="AlphaFoldDB" id="A0A4P6P304"/>
<protein>
    <recommendedName>
        <fullName evidence="1">Tail specific protease domain-containing protein</fullName>
    </recommendedName>
</protein>
<gene>
    <name evidence="2" type="ORF">EMK97_09025</name>
</gene>
<dbReference type="KEGG" id="lsd:EMK97_09025"/>
<evidence type="ECO:0000259" key="1">
    <source>
        <dbReference type="Pfam" id="PF03572"/>
    </source>
</evidence>
<feature type="domain" description="Tail specific protease" evidence="1">
    <location>
        <begin position="52"/>
        <end position="139"/>
    </location>
</feature>
<reference evidence="2 3" key="1">
    <citation type="submission" date="2018-12" db="EMBL/GenBank/DDBJ databases">
        <title>Complete genome of Litorilituus sediminis.</title>
        <authorList>
            <person name="Liu A."/>
            <person name="Rong J."/>
        </authorList>
    </citation>
    <scope>NUCLEOTIDE SEQUENCE [LARGE SCALE GENOMIC DNA]</scope>
    <source>
        <strain evidence="2 3">JCM 17549</strain>
    </source>
</reference>
<dbReference type="InterPro" id="IPR029045">
    <property type="entry name" value="ClpP/crotonase-like_dom_sf"/>
</dbReference>
<dbReference type="Pfam" id="PF03572">
    <property type="entry name" value="Peptidase_S41"/>
    <property type="match status" value="1"/>
</dbReference>